<name>A0AC34FCV4_9BILA</name>
<evidence type="ECO:0000313" key="2">
    <source>
        <dbReference type="WBParaSite" id="ES5_v2.g14689.t1"/>
    </source>
</evidence>
<protein>
    <submittedName>
        <fullName evidence="2">Lysozyme</fullName>
    </submittedName>
</protein>
<reference evidence="2" key="1">
    <citation type="submission" date="2022-11" db="UniProtKB">
        <authorList>
            <consortium name="WormBaseParasite"/>
        </authorList>
    </citation>
    <scope>IDENTIFICATION</scope>
</reference>
<organism evidence="1 2">
    <name type="scientific">Panagrolaimus sp. ES5</name>
    <dbReference type="NCBI Taxonomy" id="591445"/>
    <lineage>
        <taxon>Eukaryota</taxon>
        <taxon>Metazoa</taxon>
        <taxon>Ecdysozoa</taxon>
        <taxon>Nematoda</taxon>
        <taxon>Chromadorea</taxon>
        <taxon>Rhabditida</taxon>
        <taxon>Tylenchina</taxon>
        <taxon>Panagrolaimomorpha</taxon>
        <taxon>Panagrolaimoidea</taxon>
        <taxon>Panagrolaimidae</taxon>
        <taxon>Panagrolaimus</taxon>
    </lineage>
</organism>
<dbReference type="WBParaSite" id="ES5_v2.g14689.t1">
    <property type="protein sequence ID" value="ES5_v2.g14689.t1"/>
    <property type="gene ID" value="ES5_v2.g14689"/>
</dbReference>
<proteinExistence type="predicted"/>
<dbReference type="Proteomes" id="UP000887579">
    <property type="component" value="Unplaced"/>
</dbReference>
<sequence length="218" mass="23971">MLSASTLFSVLIFIQCFQFEEAAIGFDAIPTLTTAELNCLKKDGHSFFIARIYRSLGKVDTVGIKNIVTARSAGFTDVDGYLFPCLSSTCPSAATQVTDAVNGLKAQGAIIGILWLDIEIFAWPTDKALNQKFVLELANTASNLGYKVGIYTNPNHWTSIVGIDWTGVSQYPLWWPRYNNAQDLTTGWVPFGGWSKPNIHQFNGDKTECGIGLDKSFK</sequence>
<evidence type="ECO:0000313" key="1">
    <source>
        <dbReference type="Proteomes" id="UP000887579"/>
    </source>
</evidence>
<accession>A0AC34FCV4</accession>